<gene>
    <name evidence="2" type="ORF">Q7C36_022829</name>
</gene>
<keyword evidence="3" id="KW-1185">Reference proteome</keyword>
<evidence type="ECO:0000313" key="3">
    <source>
        <dbReference type="Proteomes" id="UP001187315"/>
    </source>
</evidence>
<dbReference type="EMBL" id="JAVHJS010000025">
    <property type="protein sequence ID" value="KAK2816558.1"/>
    <property type="molecule type" value="Genomic_DNA"/>
</dbReference>
<feature type="region of interest" description="Disordered" evidence="1">
    <location>
        <begin position="1"/>
        <end position="21"/>
    </location>
</feature>
<protein>
    <submittedName>
        <fullName evidence="2">Uncharacterized protein</fullName>
    </submittedName>
</protein>
<reference evidence="2" key="1">
    <citation type="submission" date="2023-08" db="EMBL/GenBank/DDBJ databases">
        <title>Pelteobagrus vachellii genome.</title>
        <authorList>
            <person name="Liu H."/>
        </authorList>
    </citation>
    <scope>NUCLEOTIDE SEQUENCE</scope>
    <source>
        <strain evidence="2">PRFRI_2022a</strain>
        <tissue evidence="2">Muscle</tissue>
    </source>
</reference>
<sequence>MDQETPVHIRGQEGDHQSQIGEATFTSPLALHTWDTFDIMLGHVVLWWSQRQVETVKQQAHHEALPSHKQEGGHNRPRTLNTAIFGKECEASCSSRDDLIWTAIL</sequence>
<organism evidence="2 3">
    <name type="scientific">Tachysurus vachellii</name>
    <name type="common">Darkbarbel catfish</name>
    <name type="synonym">Pelteobagrus vachellii</name>
    <dbReference type="NCBI Taxonomy" id="175792"/>
    <lineage>
        <taxon>Eukaryota</taxon>
        <taxon>Metazoa</taxon>
        <taxon>Chordata</taxon>
        <taxon>Craniata</taxon>
        <taxon>Vertebrata</taxon>
        <taxon>Euteleostomi</taxon>
        <taxon>Actinopterygii</taxon>
        <taxon>Neopterygii</taxon>
        <taxon>Teleostei</taxon>
        <taxon>Ostariophysi</taxon>
        <taxon>Siluriformes</taxon>
        <taxon>Bagridae</taxon>
        <taxon>Tachysurus</taxon>
    </lineage>
</organism>
<evidence type="ECO:0000256" key="1">
    <source>
        <dbReference type="SAM" id="MobiDB-lite"/>
    </source>
</evidence>
<accession>A0AA88IVK9</accession>
<proteinExistence type="predicted"/>
<dbReference type="Proteomes" id="UP001187315">
    <property type="component" value="Unassembled WGS sequence"/>
</dbReference>
<name>A0AA88IVK9_TACVA</name>
<evidence type="ECO:0000313" key="2">
    <source>
        <dbReference type="EMBL" id="KAK2816558.1"/>
    </source>
</evidence>
<dbReference type="AlphaFoldDB" id="A0AA88IVK9"/>
<feature type="compositionally biased region" description="Basic and acidic residues" evidence="1">
    <location>
        <begin position="1"/>
        <end position="16"/>
    </location>
</feature>
<comment type="caution">
    <text evidence="2">The sequence shown here is derived from an EMBL/GenBank/DDBJ whole genome shotgun (WGS) entry which is preliminary data.</text>
</comment>